<dbReference type="GO" id="GO:0016020">
    <property type="term" value="C:membrane"/>
    <property type="evidence" value="ECO:0007669"/>
    <property type="project" value="TreeGrafter"/>
</dbReference>
<evidence type="ECO:0000256" key="9">
    <source>
        <dbReference type="ARBA" id="ARBA00023277"/>
    </source>
</evidence>
<sequence length="575" mass="58874">MQPMKLKVSPTALFRLILFFVAIFLSVSPLCASRSMAAQATLSWDPTTTYADGSPLTAVGGYRVHAGTAPGSYSQNINVGNVNSYTFTTLNDATTYYFAVTAYDTAGLASAFSNELLYTTPTPPPAVPVYTLSASAGAGGSITPAGSLVLSQGVSQTFSITPATGYRISAVTVDGVSVGAVTTYAFNNVTANHTIQATFVAAGSTLKSFAANSGGAAFTDATGLIYGADSAFSGGSAAKTTAAIGGTTDDTLYQSERWGNFSYSIPVANGNYSLTLKFAEIYFSAAGQRVFSVTVNGQTVISNLDIFAKVGKNVAYDVVIPINVTTGAVTIGFTSTRDYGKISAIKISPSAGIASYGITASAGTGGTISPAGTTTVTGGSSQTFTIIPGSGYKISAVTVDGTSVGAVSTYTFSNVTANHTIAAAFVPTTSAVQFAVNSGGTGFTDSTGAVYQADGRFSGGSSAKTTATIAGTTNDVLYQSERWGNFSYTIPAANGNYLVTLKFAEIYFSAAGRRVFNVAINGQTVISNLDIYAKVGKNVAYDVVIPVTATNGAITVKFTSTKDYGKVSAIMVKSM</sequence>
<dbReference type="eggNOG" id="COG4733">
    <property type="taxonomic scope" value="Bacteria"/>
</dbReference>
<dbReference type="SUPFAM" id="SSF49785">
    <property type="entry name" value="Galactose-binding domain-like"/>
    <property type="match status" value="2"/>
</dbReference>
<dbReference type="InterPro" id="IPR008979">
    <property type="entry name" value="Galactose-bd-like_sf"/>
</dbReference>
<dbReference type="InterPro" id="IPR003961">
    <property type="entry name" value="FN3_dom"/>
</dbReference>
<dbReference type="GO" id="GO:0030246">
    <property type="term" value="F:carbohydrate binding"/>
    <property type="evidence" value="ECO:0007669"/>
    <property type="project" value="InterPro"/>
</dbReference>
<evidence type="ECO:0000256" key="2">
    <source>
        <dbReference type="ARBA" id="ARBA00009141"/>
    </source>
</evidence>
<keyword evidence="3" id="KW-0812">Transmembrane</keyword>
<reference evidence="11 12" key="1">
    <citation type="submission" date="2009-01" db="EMBL/GenBank/DDBJ databases">
        <title>Complete sequence of Geobacter sp. FRC-32.</title>
        <authorList>
            <consortium name="US DOE Joint Genome Institute"/>
            <person name="Lucas S."/>
            <person name="Copeland A."/>
            <person name="Lapidus A."/>
            <person name="Glavina del Rio T."/>
            <person name="Dalin E."/>
            <person name="Tice H."/>
            <person name="Bruce D."/>
            <person name="Goodwin L."/>
            <person name="Pitluck S."/>
            <person name="Saunders E."/>
            <person name="Brettin T."/>
            <person name="Detter J.C."/>
            <person name="Han C."/>
            <person name="Larimer F."/>
            <person name="Land M."/>
            <person name="Hauser L."/>
            <person name="Kyrpides N."/>
            <person name="Ovchinnikova G."/>
            <person name="Kostka J."/>
            <person name="Richardson P."/>
        </authorList>
    </citation>
    <scope>NUCLEOTIDE SEQUENCE [LARGE SCALE GENOMIC DNA]</scope>
    <source>
        <strain evidence="12">DSM 22248 / JCM 15807 / FRC-32</strain>
    </source>
</reference>
<accession>B9M0U3</accession>
<evidence type="ECO:0000313" key="12">
    <source>
        <dbReference type="Proteomes" id="UP000007721"/>
    </source>
</evidence>
<dbReference type="OrthoDB" id="5391196at2"/>
<dbReference type="EMBL" id="CP001390">
    <property type="protein sequence ID" value="ACM20946.1"/>
    <property type="molecule type" value="Genomic_DNA"/>
</dbReference>
<keyword evidence="6" id="KW-1133">Transmembrane helix</keyword>
<dbReference type="STRING" id="316067.Geob_2596"/>
<dbReference type="InterPro" id="IPR036116">
    <property type="entry name" value="FN3_sf"/>
</dbReference>
<comment type="similarity">
    <text evidence="2">Belongs to the malectin family.</text>
</comment>
<dbReference type="Gene3D" id="2.60.40.10">
    <property type="entry name" value="Immunoglobulins"/>
    <property type="match status" value="1"/>
</dbReference>
<evidence type="ECO:0000256" key="4">
    <source>
        <dbReference type="ARBA" id="ARBA00022729"/>
    </source>
</evidence>
<keyword evidence="9" id="KW-0119">Carbohydrate metabolism</keyword>
<evidence type="ECO:0000256" key="5">
    <source>
        <dbReference type="ARBA" id="ARBA00022824"/>
    </source>
</evidence>
<protein>
    <submittedName>
        <fullName evidence="11">Malectin domain pair protein</fullName>
    </submittedName>
</protein>
<dbReference type="PANTHER" id="PTHR13460">
    <property type="match status" value="1"/>
</dbReference>
<dbReference type="InterPro" id="IPR039155">
    <property type="entry name" value="MLEC"/>
</dbReference>
<comment type="subcellular location">
    <subcellularLocation>
        <location evidence="1">Endoplasmic reticulum membrane</location>
        <topology evidence="1">Single-pass type I membrane protein</topology>
    </subcellularLocation>
</comment>
<evidence type="ECO:0000256" key="6">
    <source>
        <dbReference type="ARBA" id="ARBA00022989"/>
    </source>
</evidence>
<keyword evidence="7" id="KW-0472">Membrane</keyword>
<dbReference type="Proteomes" id="UP000007721">
    <property type="component" value="Chromosome"/>
</dbReference>
<organism evidence="11 12">
    <name type="scientific">Geotalea daltonii (strain DSM 22248 / JCM 15807 / FRC-32)</name>
    <name type="common">Geobacter daltonii</name>
    <dbReference type="NCBI Taxonomy" id="316067"/>
    <lineage>
        <taxon>Bacteria</taxon>
        <taxon>Pseudomonadati</taxon>
        <taxon>Thermodesulfobacteriota</taxon>
        <taxon>Desulfuromonadia</taxon>
        <taxon>Geobacterales</taxon>
        <taxon>Geobacteraceae</taxon>
        <taxon>Geotalea</taxon>
    </lineage>
</organism>
<dbReference type="KEGG" id="geo:Geob_2596"/>
<evidence type="ECO:0000313" key="11">
    <source>
        <dbReference type="EMBL" id="ACM20946.1"/>
    </source>
</evidence>
<dbReference type="Pfam" id="PF11721">
    <property type="entry name" value="Malectin"/>
    <property type="match status" value="2"/>
</dbReference>
<keyword evidence="4" id="KW-0732">Signal</keyword>
<dbReference type="SUPFAM" id="SSF49265">
    <property type="entry name" value="Fibronectin type III"/>
    <property type="match status" value="1"/>
</dbReference>
<dbReference type="AlphaFoldDB" id="B9M0U3"/>
<dbReference type="PANTHER" id="PTHR13460:SF0">
    <property type="entry name" value="MALECTIN"/>
    <property type="match status" value="1"/>
</dbReference>
<dbReference type="InterPro" id="IPR013783">
    <property type="entry name" value="Ig-like_fold"/>
</dbReference>
<dbReference type="eggNOG" id="COG2133">
    <property type="taxonomic scope" value="Bacteria"/>
</dbReference>
<evidence type="ECO:0000256" key="3">
    <source>
        <dbReference type="ARBA" id="ARBA00022692"/>
    </source>
</evidence>
<proteinExistence type="inferred from homology"/>
<keyword evidence="12" id="KW-1185">Reference proteome</keyword>
<keyword evidence="8" id="KW-0325">Glycoprotein</keyword>
<dbReference type="InterPro" id="IPR021720">
    <property type="entry name" value="Malectin_dom"/>
</dbReference>
<evidence type="ECO:0000256" key="8">
    <source>
        <dbReference type="ARBA" id="ARBA00023180"/>
    </source>
</evidence>
<evidence type="ECO:0000256" key="1">
    <source>
        <dbReference type="ARBA" id="ARBA00004115"/>
    </source>
</evidence>
<name>B9M0U3_GEODF</name>
<gene>
    <name evidence="11" type="ordered locus">Geob_2596</name>
</gene>
<dbReference type="eggNOG" id="COG3292">
    <property type="taxonomic scope" value="Bacteria"/>
</dbReference>
<keyword evidence="5" id="KW-0256">Endoplasmic reticulum</keyword>
<dbReference type="Gene3D" id="2.60.120.430">
    <property type="entry name" value="Galactose-binding lectin"/>
    <property type="match status" value="2"/>
</dbReference>
<evidence type="ECO:0000259" key="10">
    <source>
        <dbReference type="PROSITE" id="PS50853"/>
    </source>
</evidence>
<dbReference type="HOGENOM" id="CLU_473907_0_0_7"/>
<dbReference type="CDD" id="cd00063">
    <property type="entry name" value="FN3"/>
    <property type="match status" value="1"/>
</dbReference>
<feature type="domain" description="Fibronectin type-III" evidence="10">
    <location>
        <begin position="26"/>
        <end position="125"/>
    </location>
</feature>
<dbReference type="PROSITE" id="PS50853">
    <property type="entry name" value="FN3"/>
    <property type="match status" value="1"/>
</dbReference>
<evidence type="ECO:0000256" key="7">
    <source>
        <dbReference type="ARBA" id="ARBA00023136"/>
    </source>
</evidence>